<dbReference type="AlphaFoldDB" id="A0A5B0MF24"/>
<evidence type="ECO:0000313" key="1">
    <source>
        <dbReference type="EMBL" id="KAA1075535.1"/>
    </source>
</evidence>
<organism evidence="1 2">
    <name type="scientific">Puccinia graminis f. sp. tritici</name>
    <dbReference type="NCBI Taxonomy" id="56615"/>
    <lineage>
        <taxon>Eukaryota</taxon>
        <taxon>Fungi</taxon>
        <taxon>Dikarya</taxon>
        <taxon>Basidiomycota</taxon>
        <taxon>Pucciniomycotina</taxon>
        <taxon>Pucciniomycetes</taxon>
        <taxon>Pucciniales</taxon>
        <taxon>Pucciniaceae</taxon>
        <taxon>Puccinia</taxon>
    </lineage>
</organism>
<evidence type="ECO:0000313" key="2">
    <source>
        <dbReference type="Proteomes" id="UP000325313"/>
    </source>
</evidence>
<proteinExistence type="predicted"/>
<dbReference type="Proteomes" id="UP000325313">
    <property type="component" value="Unassembled WGS sequence"/>
</dbReference>
<name>A0A5B0MF24_PUCGR</name>
<sequence>MIAGLDAPGPLSPPGKLGPMLASCNACRAFSRSSVVAPLNVHECDEVAAEDLVLQCAGASLQRAPHVHSSYHFI</sequence>
<dbReference type="EMBL" id="VDEP01000472">
    <property type="protein sequence ID" value="KAA1075535.1"/>
    <property type="molecule type" value="Genomic_DNA"/>
</dbReference>
<comment type="caution">
    <text evidence="1">The sequence shown here is derived from an EMBL/GenBank/DDBJ whole genome shotgun (WGS) entry which is preliminary data.</text>
</comment>
<accession>A0A5B0MF24</accession>
<gene>
    <name evidence="1" type="ORF">PGTUg99_023254</name>
</gene>
<reference evidence="1 2" key="1">
    <citation type="submission" date="2019-05" db="EMBL/GenBank/DDBJ databases">
        <title>Emergence of the Ug99 lineage of the wheat stem rust pathogen through somatic hybridization.</title>
        <authorList>
            <person name="Li F."/>
            <person name="Upadhyaya N.M."/>
            <person name="Sperschneider J."/>
            <person name="Matny O."/>
            <person name="Nguyen-Phuc H."/>
            <person name="Mago R."/>
            <person name="Raley C."/>
            <person name="Miller M.E."/>
            <person name="Silverstein K.A.T."/>
            <person name="Henningsen E."/>
            <person name="Hirsch C.D."/>
            <person name="Visser B."/>
            <person name="Pretorius Z.A."/>
            <person name="Steffenson B.J."/>
            <person name="Schwessinger B."/>
            <person name="Dodds P.N."/>
            <person name="Figueroa M."/>
        </authorList>
    </citation>
    <scope>NUCLEOTIDE SEQUENCE [LARGE SCALE GENOMIC DNA]</scope>
    <source>
        <strain evidence="1 2">Ug99</strain>
    </source>
</reference>
<protein>
    <submittedName>
        <fullName evidence="1">Uncharacterized protein</fullName>
    </submittedName>
</protein>